<name>A0AAW0XX42_CHEQU</name>
<reference evidence="1 2" key="1">
    <citation type="journal article" date="2024" name="BMC Genomics">
        <title>Genome assembly of redclaw crayfish (Cherax quadricarinatus) provides insights into its immune adaptation and hypoxia tolerance.</title>
        <authorList>
            <person name="Liu Z."/>
            <person name="Zheng J."/>
            <person name="Li H."/>
            <person name="Fang K."/>
            <person name="Wang S."/>
            <person name="He J."/>
            <person name="Zhou D."/>
            <person name="Weng S."/>
            <person name="Chi M."/>
            <person name="Gu Z."/>
            <person name="He J."/>
            <person name="Li F."/>
            <person name="Wang M."/>
        </authorList>
    </citation>
    <scope>NUCLEOTIDE SEQUENCE [LARGE SCALE GENOMIC DNA]</scope>
    <source>
        <strain evidence="1">ZL_2023a</strain>
    </source>
</reference>
<dbReference type="EMBL" id="JARKIK010000023">
    <property type="protein sequence ID" value="KAK8744235.1"/>
    <property type="molecule type" value="Genomic_DNA"/>
</dbReference>
<proteinExistence type="predicted"/>
<keyword evidence="2" id="KW-1185">Reference proteome</keyword>
<evidence type="ECO:0000313" key="1">
    <source>
        <dbReference type="EMBL" id="KAK8744235.1"/>
    </source>
</evidence>
<evidence type="ECO:0000313" key="2">
    <source>
        <dbReference type="Proteomes" id="UP001445076"/>
    </source>
</evidence>
<dbReference type="AlphaFoldDB" id="A0AAW0XX42"/>
<accession>A0AAW0XX42</accession>
<dbReference type="Proteomes" id="UP001445076">
    <property type="component" value="Unassembled WGS sequence"/>
</dbReference>
<protein>
    <submittedName>
        <fullName evidence="1">Uncharacterized protein</fullName>
    </submittedName>
</protein>
<comment type="caution">
    <text evidence="1">The sequence shown here is derived from an EMBL/GenBank/DDBJ whole genome shotgun (WGS) entry which is preliminary data.</text>
</comment>
<sequence>MLKINEKESIFNMFRRPLNTQWVKFAPRSDGMYPVTQWVKFAPRSDGVYPVTQWVKFAPRSDGVYPVTQWVKFAPWSDGVYPVTQWLHISHVGQIIPPAIKVNFHVTYGNNYET</sequence>
<gene>
    <name evidence="1" type="ORF">OTU49_001071</name>
</gene>
<organism evidence="1 2">
    <name type="scientific">Cherax quadricarinatus</name>
    <name type="common">Australian red claw crayfish</name>
    <dbReference type="NCBI Taxonomy" id="27406"/>
    <lineage>
        <taxon>Eukaryota</taxon>
        <taxon>Metazoa</taxon>
        <taxon>Ecdysozoa</taxon>
        <taxon>Arthropoda</taxon>
        <taxon>Crustacea</taxon>
        <taxon>Multicrustacea</taxon>
        <taxon>Malacostraca</taxon>
        <taxon>Eumalacostraca</taxon>
        <taxon>Eucarida</taxon>
        <taxon>Decapoda</taxon>
        <taxon>Pleocyemata</taxon>
        <taxon>Astacidea</taxon>
        <taxon>Parastacoidea</taxon>
        <taxon>Parastacidae</taxon>
        <taxon>Cherax</taxon>
    </lineage>
</organism>